<organism evidence="7 8">
    <name type="scientific">Tulasnella calospora MUT 4182</name>
    <dbReference type="NCBI Taxonomy" id="1051891"/>
    <lineage>
        <taxon>Eukaryota</taxon>
        <taxon>Fungi</taxon>
        <taxon>Dikarya</taxon>
        <taxon>Basidiomycota</taxon>
        <taxon>Agaricomycotina</taxon>
        <taxon>Agaricomycetes</taxon>
        <taxon>Cantharellales</taxon>
        <taxon>Tulasnellaceae</taxon>
        <taxon>Tulasnella</taxon>
    </lineage>
</organism>
<evidence type="ECO:0000256" key="4">
    <source>
        <dbReference type="ARBA" id="ARBA00023136"/>
    </source>
</evidence>
<evidence type="ECO:0000259" key="6">
    <source>
        <dbReference type="Pfam" id="PF13813"/>
    </source>
</evidence>
<sequence>MSSEGFLNHLAANMAAKNRSLFDIVVLFLPNLVIPPEAVPAMTGALLILGFCIYTTVLPNHKTWAPLRIGLAIPAIYLFIDYGWSRAYPRGTRAVHLGMGTTAFYGIMKVIEVCWVRELDDERPRWVLKPGAHTSQASRNGNGDAKSKVPTILPLPEDTWGRIIYAFDFVSSVRGASWFGDRVWDFAPSYIYNYSRSDRLYFVLFNIAFLLLQYLAADFFDVYVKSLQWDRTNGTPVTSLPVPLQITTVLIVGLHTILGLTIPATSFAIIAVSLGSNPSSWVPILPNVPFAAPTIQEFWSTYWHHIFRRAWRRIATGVVWFVPASLRTNPTIVRILRHTVVFFLSSALHAAILAGIPSKMVYPMSRSFLGVDAGTFKFFFTQPLGLVLEALLVFPLTEGLEPYTRAELRRAFGWVWFLFTGRYWCDAWIGHGLFEPTEIPISISPIRGVLYDQWVF</sequence>
<dbReference type="Pfam" id="PF13813">
    <property type="entry name" value="MBOAT_2"/>
    <property type="match status" value="1"/>
</dbReference>
<dbReference type="Proteomes" id="UP000054248">
    <property type="component" value="Unassembled WGS sequence"/>
</dbReference>
<dbReference type="HOGENOM" id="CLU_685098_0_0_1"/>
<keyword evidence="3 5" id="KW-1133">Transmembrane helix</keyword>
<feature type="transmembrane region" description="Helical" evidence="5">
    <location>
        <begin position="65"/>
        <end position="84"/>
    </location>
</feature>
<name>A0A0C3LBP0_9AGAM</name>
<dbReference type="STRING" id="1051891.A0A0C3LBP0"/>
<dbReference type="AlphaFoldDB" id="A0A0C3LBP0"/>
<feature type="transmembrane region" description="Helical" evidence="5">
    <location>
        <begin position="244"/>
        <end position="272"/>
    </location>
</feature>
<evidence type="ECO:0000256" key="2">
    <source>
        <dbReference type="ARBA" id="ARBA00022692"/>
    </source>
</evidence>
<feature type="transmembrane region" description="Helical" evidence="5">
    <location>
        <begin position="38"/>
        <end position="58"/>
    </location>
</feature>
<keyword evidence="4 5" id="KW-0472">Membrane</keyword>
<protein>
    <recommendedName>
        <fullName evidence="6">Wax synthase domain-containing protein</fullName>
    </recommendedName>
</protein>
<feature type="transmembrane region" description="Helical" evidence="5">
    <location>
        <begin position="96"/>
        <end position="116"/>
    </location>
</feature>
<keyword evidence="2 5" id="KW-0812">Transmembrane</keyword>
<evidence type="ECO:0000256" key="1">
    <source>
        <dbReference type="ARBA" id="ARBA00004141"/>
    </source>
</evidence>
<gene>
    <name evidence="7" type="ORF">M407DRAFT_220401</name>
</gene>
<feature type="transmembrane region" description="Helical" evidence="5">
    <location>
        <begin position="200"/>
        <end position="224"/>
    </location>
</feature>
<evidence type="ECO:0000256" key="5">
    <source>
        <dbReference type="SAM" id="Phobius"/>
    </source>
</evidence>
<dbReference type="GO" id="GO:0016020">
    <property type="term" value="C:membrane"/>
    <property type="evidence" value="ECO:0007669"/>
    <property type="project" value="UniProtKB-SubCell"/>
</dbReference>
<dbReference type="OrthoDB" id="1077582at2759"/>
<comment type="subcellular location">
    <subcellularLocation>
        <location evidence="1">Membrane</location>
        <topology evidence="1">Multi-pass membrane protein</topology>
    </subcellularLocation>
</comment>
<dbReference type="EMBL" id="KN822964">
    <property type="protein sequence ID" value="KIO31288.1"/>
    <property type="molecule type" value="Genomic_DNA"/>
</dbReference>
<dbReference type="InterPro" id="IPR032805">
    <property type="entry name" value="Wax_synthase_dom"/>
</dbReference>
<feature type="domain" description="Wax synthase" evidence="6">
    <location>
        <begin position="287"/>
        <end position="355"/>
    </location>
</feature>
<feature type="transmembrane region" description="Helical" evidence="5">
    <location>
        <begin position="376"/>
        <end position="396"/>
    </location>
</feature>
<reference evidence="7 8" key="1">
    <citation type="submission" date="2014-04" db="EMBL/GenBank/DDBJ databases">
        <authorList>
            <consortium name="DOE Joint Genome Institute"/>
            <person name="Kuo A."/>
            <person name="Girlanda M."/>
            <person name="Perotto S."/>
            <person name="Kohler A."/>
            <person name="Nagy L.G."/>
            <person name="Floudas D."/>
            <person name="Copeland A."/>
            <person name="Barry K.W."/>
            <person name="Cichocki N."/>
            <person name="Veneault-Fourrey C."/>
            <person name="LaButti K."/>
            <person name="Lindquist E.A."/>
            <person name="Lipzen A."/>
            <person name="Lundell T."/>
            <person name="Morin E."/>
            <person name="Murat C."/>
            <person name="Sun H."/>
            <person name="Tunlid A."/>
            <person name="Henrissat B."/>
            <person name="Grigoriev I.V."/>
            <person name="Hibbett D.S."/>
            <person name="Martin F."/>
            <person name="Nordberg H.P."/>
            <person name="Cantor M.N."/>
            <person name="Hua S.X."/>
        </authorList>
    </citation>
    <scope>NUCLEOTIDE SEQUENCE [LARGE SCALE GENOMIC DNA]</scope>
    <source>
        <strain evidence="7 8">MUT 4182</strain>
    </source>
</reference>
<feature type="transmembrane region" description="Helical" evidence="5">
    <location>
        <begin position="335"/>
        <end position="356"/>
    </location>
</feature>
<keyword evidence="8" id="KW-1185">Reference proteome</keyword>
<proteinExistence type="predicted"/>
<evidence type="ECO:0000256" key="3">
    <source>
        <dbReference type="ARBA" id="ARBA00022989"/>
    </source>
</evidence>
<evidence type="ECO:0000313" key="8">
    <source>
        <dbReference type="Proteomes" id="UP000054248"/>
    </source>
</evidence>
<reference evidence="8" key="2">
    <citation type="submission" date="2015-01" db="EMBL/GenBank/DDBJ databases">
        <title>Evolutionary Origins and Diversification of the Mycorrhizal Mutualists.</title>
        <authorList>
            <consortium name="DOE Joint Genome Institute"/>
            <consortium name="Mycorrhizal Genomics Consortium"/>
            <person name="Kohler A."/>
            <person name="Kuo A."/>
            <person name="Nagy L.G."/>
            <person name="Floudas D."/>
            <person name="Copeland A."/>
            <person name="Barry K.W."/>
            <person name="Cichocki N."/>
            <person name="Veneault-Fourrey C."/>
            <person name="LaButti K."/>
            <person name="Lindquist E.A."/>
            <person name="Lipzen A."/>
            <person name="Lundell T."/>
            <person name="Morin E."/>
            <person name="Murat C."/>
            <person name="Riley R."/>
            <person name="Ohm R."/>
            <person name="Sun H."/>
            <person name="Tunlid A."/>
            <person name="Henrissat B."/>
            <person name="Grigoriev I.V."/>
            <person name="Hibbett D.S."/>
            <person name="Martin F."/>
        </authorList>
    </citation>
    <scope>NUCLEOTIDE SEQUENCE [LARGE SCALE GENOMIC DNA]</scope>
    <source>
        <strain evidence="8">MUT 4182</strain>
    </source>
</reference>
<evidence type="ECO:0000313" key="7">
    <source>
        <dbReference type="EMBL" id="KIO31288.1"/>
    </source>
</evidence>
<accession>A0A0C3LBP0</accession>